<gene>
    <name evidence="2" type="ORF">GCM10007964_40300</name>
</gene>
<comment type="caution">
    <text evidence="2">The sequence shown here is derived from an EMBL/GenBank/DDBJ whole genome shotgun (WGS) entry which is preliminary data.</text>
</comment>
<proteinExistence type="predicted"/>
<feature type="domain" description="CBM6" evidence="1">
    <location>
        <begin position="1"/>
        <end position="79"/>
    </location>
</feature>
<dbReference type="PROSITE" id="PS51175">
    <property type="entry name" value="CBM6"/>
    <property type="match status" value="1"/>
</dbReference>
<accession>A0A917R7U9</accession>
<organism evidence="2 3">
    <name type="scientific">Sphaerisporangium melleum</name>
    <dbReference type="NCBI Taxonomy" id="321316"/>
    <lineage>
        <taxon>Bacteria</taxon>
        <taxon>Bacillati</taxon>
        <taxon>Actinomycetota</taxon>
        <taxon>Actinomycetes</taxon>
        <taxon>Streptosporangiales</taxon>
        <taxon>Streptosporangiaceae</taxon>
        <taxon>Sphaerisporangium</taxon>
    </lineage>
</organism>
<dbReference type="Proteomes" id="UP000645217">
    <property type="component" value="Unassembled WGS sequence"/>
</dbReference>
<evidence type="ECO:0000259" key="1">
    <source>
        <dbReference type="PROSITE" id="PS51175"/>
    </source>
</evidence>
<evidence type="ECO:0000313" key="3">
    <source>
        <dbReference type="Proteomes" id="UP000645217"/>
    </source>
</evidence>
<dbReference type="AlphaFoldDB" id="A0A917R7U9"/>
<dbReference type="GO" id="GO:0030246">
    <property type="term" value="F:carbohydrate binding"/>
    <property type="evidence" value="ECO:0007669"/>
    <property type="project" value="InterPro"/>
</dbReference>
<reference evidence="2" key="2">
    <citation type="submission" date="2020-09" db="EMBL/GenBank/DDBJ databases">
        <authorList>
            <person name="Sun Q."/>
            <person name="Ohkuma M."/>
        </authorList>
    </citation>
    <scope>NUCLEOTIDE SEQUENCE</scope>
    <source>
        <strain evidence="2">JCM 13064</strain>
    </source>
</reference>
<dbReference type="CDD" id="cd04084">
    <property type="entry name" value="CBM6_xylanase-like"/>
    <property type="match status" value="1"/>
</dbReference>
<sequence length="85" mass="8784">MFTASIGSDPAYSGRAFQTRVDGLTGPVIGTLTVASTGGFDDYTTQSVPITPTKGVHKVYLVALGSSPGVADIDHFAFTRPVPVP</sequence>
<dbReference type="InterPro" id="IPR005084">
    <property type="entry name" value="CBM6"/>
</dbReference>
<dbReference type="SUPFAM" id="SSF49785">
    <property type="entry name" value="Galactose-binding domain-like"/>
    <property type="match status" value="1"/>
</dbReference>
<evidence type="ECO:0000313" key="2">
    <source>
        <dbReference type="EMBL" id="GGK93839.1"/>
    </source>
</evidence>
<dbReference type="Pfam" id="PF03422">
    <property type="entry name" value="CBM_6"/>
    <property type="match status" value="1"/>
</dbReference>
<keyword evidence="3" id="KW-1185">Reference proteome</keyword>
<reference evidence="2" key="1">
    <citation type="journal article" date="2014" name="Int. J. Syst. Evol. Microbiol.">
        <title>Complete genome sequence of Corynebacterium casei LMG S-19264T (=DSM 44701T), isolated from a smear-ripened cheese.</title>
        <authorList>
            <consortium name="US DOE Joint Genome Institute (JGI-PGF)"/>
            <person name="Walter F."/>
            <person name="Albersmeier A."/>
            <person name="Kalinowski J."/>
            <person name="Ruckert C."/>
        </authorList>
    </citation>
    <scope>NUCLEOTIDE SEQUENCE</scope>
    <source>
        <strain evidence="2">JCM 13064</strain>
    </source>
</reference>
<dbReference type="Gene3D" id="2.60.120.260">
    <property type="entry name" value="Galactose-binding domain-like"/>
    <property type="match status" value="1"/>
</dbReference>
<dbReference type="InterPro" id="IPR008979">
    <property type="entry name" value="Galactose-bd-like_sf"/>
</dbReference>
<protein>
    <recommendedName>
        <fullName evidence="1">CBM6 domain-containing protein</fullName>
    </recommendedName>
</protein>
<dbReference type="EMBL" id="BMNT01000021">
    <property type="protein sequence ID" value="GGK93839.1"/>
    <property type="molecule type" value="Genomic_DNA"/>
</dbReference>
<name>A0A917R7U9_9ACTN</name>